<comment type="caution">
    <text evidence="2">The sequence shown here is derived from an EMBL/GenBank/DDBJ whole genome shotgun (WGS) entry which is preliminary data.</text>
</comment>
<feature type="domain" description="TTF-type" evidence="1">
    <location>
        <begin position="150"/>
        <end position="240"/>
    </location>
</feature>
<dbReference type="Proteomes" id="UP001160148">
    <property type="component" value="Unassembled WGS sequence"/>
</dbReference>
<evidence type="ECO:0000313" key="3">
    <source>
        <dbReference type="Proteomes" id="UP001160148"/>
    </source>
</evidence>
<dbReference type="InterPro" id="IPR008906">
    <property type="entry name" value="HATC_C_dom"/>
</dbReference>
<dbReference type="EMBL" id="CARXXK010001128">
    <property type="protein sequence ID" value="CAI6373857.1"/>
    <property type="molecule type" value="Genomic_DNA"/>
</dbReference>
<dbReference type="InterPro" id="IPR025398">
    <property type="entry name" value="DUF4371"/>
</dbReference>
<organism evidence="2 3">
    <name type="scientific">Macrosiphum euphorbiae</name>
    <name type="common">potato aphid</name>
    <dbReference type="NCBI Taxonomy" id="13131"/>
    <lineage>
        <taxon>Eukaryota</taxon>
        <taxon>Metazoa</taxon>
        <taxon>Ecdysozoa</taxon>
        <taxon>Arthropoda</taxon>
        <taxon>Hexapoda</taxon>
        <taxon>Insecta</taxon>
        <taxon>Pterygota</taxon>
        <taxon>Neoptera</taxon>
        <taxon>Paraneoptera</taxon>
        <taxon>Hemiptera</taxon>
        <taxon>Sternorrhyncha</taxon>
        <taxon>Aphidomorpha</taxon>
        <taxon>Aphidoidea</taxon>
        <taxon>Aphididae</taxon>
        <taxon>Macrosiphini</taxon>
        <taxon>Macrosiphum</taxon>
    </lineage>
</organism>
<gene>
    <name evidence="2" type="ORF">MEUPH1_LOCUS27555</name>
</gene>
<dbReference type="AlphaFoldDB" id="A0AAV0Y2G7"/>
<sequence>MSEQKRIRLSGAAYRKQKLKRDEEIKKNSGSFEKYLKKNNEVLNNPETHSKIISEEPNTLEVTDSLKEVGNSEQISDSIDIFNNEINITLEENASIKSNENENNISDPGTWPAIFSNSLRLQLVKTGPIKPNKDFKYPRDALNRRFPISILSKELKNGEVIERTWLIYSVKNDVVYCFCCKIFSSENYALTKFGCNDWKNVHNIVKEHETCKIYFNSLKKWMELSARLNSNQTIDAAHQRVLNNETRHWQNVLERLMAIVEFLGKQCLPFRGTNDILYENNNGNFLGLVQLLAKFDSVLSEHVRRIQNKEIHNHYLGKGIQNEIIHLLSRAIKNKILEKLKNAKYYSIIVDCTPDKSRVEQMSITIRFVDINRDTKKIYICEHFLGFIPVDITTGQELTNAILSELKINKIPIQDMRGQGYDNGSNMKGRNSGVQKKILDINSRAFFVPCHAHTLNLVVNDTAKSSTGASKFFIQIQAIFVFLSGSTRRWAVLKKHITQLTLKPLSETRWESRIDAIRPFRYQTGEIFDALYEISQDISFDQITRLEAESLAKKIKNFNFVCCVVIWHSILNQINLASKVLQKVTLDISGAENILSETINFLKKIRCDESFDKFLRDAETIALELDIEASFRQQTSIRPRKKKTVFFSYEQPDEPIINLKTKFKVELYFYILDVALNSLEERFEQLHNHCDNFKFLYDISSLKSITKDNIVKNCMDLQLLLSENENVSNSDIDAIEMTDELVAISELLKPNSTPLEVLQFIVNNNNFVPNVAVALRIILTMPVSVASGERSFSKLKIIKNYLRSSMNQERLSDLATISIEKEVMENLEFKNLLIDFAQEKARKINFI</sequence>
<dbReference type="SUPFAM" id="SSF53098">
    <property type="entry name" value="Ribonuclease H-like"/>
    <property type="match status" value="1"/>
</dbReference>
<name>A0AAV0Y2G7_9HEMI</name>
<dbReference type="PANTHER" id="PTHR45749">
    <property type="match status" value="1"/>
</dbReference>
<dbReference type="SMART" id="SM00597">
    <property type="entry name" value="ZnF_TTF"/>
    <property type="match status" value="1"/>
</dbReference>
<accession>A0AAV0Y2G7</accession>
<dbReference type="GO" id="GO:0046983">
    <property type="term" value="F:protein dimerization activity"/>
    <property type="evidence" value="ECO:0007669"/>
    <property type="project" value="InterPro"/>
</dbReference>
<protein>
    <recommendedName>
        <fullName evidence="1">TTF-type domain-containing protein</fullName>
    </recommendedName>
</protein>
<keyword evidence="3" id="KW-1185">Reference proteome</keyword>
<evidence type="ECO:0000313" key="2">
    <source>
        <dbReference type="EMBL" id="CAI6373857.1"/>
    </source>
</evidence>
<dbReference type="Pfam" id="PF05699">
    <property type="entry name" value="Dimer_Tnp_hAT"/>
    <property type="match status" value="1"/>
</dbReference>
<dbReference type="InterPro" id="IPR006580">
    <property type="entry name" value="Znf_TTF"/>
</dbReference>
<proteinExistence type="predicted"/>
<reference evidence="2 3" key="1">
    <citation type="submission" date="2023-01" db="EMBL/GenBank/DDBJ databases">
        <authorList>
            <person name="Whitehead M."/>
        </authorList>
    </citation>
    <scope>NUCLEOTIDE SEQUENCE [LARGE SCALE GENOMIC DNA]</scope>
</reference>
<dbReference type="InterPro" id="IPR012337">
    <property type="entry name" value="RNaseH-like_sf"/>
</dbReference>
<dbReference type="PANTHER" id="PTHR45749:SF35">
    <property type="entry name" value="AC-LIKE TRANSPOSASE-RELATED"/>
    <property type="match status" value="1"/>
</dbReference>
<evidence type="ECO:0000259" key="1">
    <source>
        <dbReference type="SMART" id="SM00597"/>
    </source>
</evidence>
<dbReference type="Pfam" id="PF14291">
    <property type="entry name" value="DUF4371"/>
    <property type="match status" value="1"/>
</dbReference>